<dbReference type="SUPFAM" id="SSF47391">
    <property type="entry name" value="Dimerization-anchoring domain of cAMP-dependent PK regulatory subunit"/>
    <property type="match status" value="1"/>
</dbReference>
<feature type="domain" description="RIIa" evidence="2">
    <location>
        <begin position="7"/>
        <end position="44"/>
    </location>
</feature>
<dbReference type="Pfam" id="PF02197">
    <property type="entry name" value="RIIa"/>
    <property type="match status" value="1"/>
</dbReference>
<dbReference type="FunFam" id="1.20.890.10:FF:000002">
    <property type="entry name" value="cAMP-dependent protein kinase type II-alpha regulatory subunit"/>
    <property type="match status" value="1"/>
</dbReference>
<dbReference type="InterPro" id="IPR003117">
    <property type="entry name" value="cAMP_dep_PK_reg_su_I/II_a/b"/>
</dbReference>
<dbReference type="EMBL" id="JAWDGP010000342">
    <property type="protein sequence ID" value="KAK3801249.1"/>
    <property type="molecule type" value="Genomic_DNA"/>
</dbReference>
<feature type="compositionally biased region" description="Basic and acidic residues" evidence="1">
    <location>
        <begin position="89"/>
        <end position="98"/>
    </location>
</feature>
<accession>A0AAE1B7J2</accession>
<evidence type="ECO:0000259" key="2">
    <source>
        <dbReference type="SMART" id="SM00394"/>
    </source>
</evidence>
<sequence>MNFEIPPGLTDLLQEFTVAVLRSRPSNLESFAADYFNNLNQKVNGVPKSLGLRFQEGVYSKEEQDHDHSQSGSDDEEEPAPPPSRDRRKSVSAERYDPEADDDQDYVKRSGEIVDAQRLSRYRSPFSDIWLDSGPHDTS</sequence>
<feature type="region of interest" description="Disordered" evidence="1">
    <location>
        <begin position="54"/>
        <end position="114"/>
    </location>
</feature>
<name>A0AAE1B7J2_9GAST</name>
<reference evidence="3" key="1">
    <citation type="journal article" date="2023" name="G3 (Bethesda)">
        <title>A reference genome for the long-term kleptoplast-retaining sea slug Elysia crispata morphotype clarki.</title>
        <authorList>
            <person name="Eastman K.E."/>
            <person name="Pendleton A.L."/>
            <person name="Shaikh M.A."/>
            <person name="Suttiyut T."/>
            <person name="Ogas R."/>
            <person name="Tomko P."/>
            <person name="Gavelis G."/>
            <person name="Widhalm J.R."/>
            <person name="Wisecaver J.H."/>
        </authorList>
    </citation>
    <scope>NUCLEOTIDE SEQUENCE</scope>
    <source>
        <strain evidence="3">ECLA1</strain>
    </source>
</reference>
<dbReference type="Gene3D" id="1.20.890.10">
    <property type="entry name" value="cAMP-dependent protein kinase regulatory subunit, dimerization-anchoring domain"/>
    <property type="match status" value="1"/>
</dbReference>
<protein>
    <recommendedName>
        <fullName evidence="2">RIIa domain-containing protein</fullName>
    </recommendedName>
</protein>
<dbReference type="SMART" id="SM00394">
    <property type="entry name" value="RIIa"/>
    <property type="match status" value="1"/>
</dbReference>
<organism evidence="3 4">
    <name type="scientific">Elysia crispata</name>
    <name type="common">lettuce slug</name>
    <dbReference type="NCBI Taxonomy" id="231223"/>
    <lineage>
        <taxon>Eukaryota</taxon>
        <taxon>Metazoa</taxon>
        <taxon>Spiralia</taxon>
        <taxon>Lophotrochozoa</taxon>
        <taxon>Mollusca</taxon>
        <taxon>Gastropoda</taxon>
        <taxon>Heterobranchia</taxon>
        <taxon>Euthyneura</taxon>
        <taxon>Panpulmonata</taxon>
        <taxon>Sacoglossa</taxon>
        <taxon>Placobranchoidea</taxon>
        <taxon>Plakobranchidae</taxon>
        <taxon>Elysia</taxon>
    </lineage>
</organism>
<dbReference type="AlphaFoldDB" id="A0AAE1B7J2"/>
<dbReference type="CDD" id="cd12099">
    <property type="entry name" value="DD_RII_PKA"/>
    <property type="match status" value="1"/>
</dbReference>
<dbReference type="Proteomes" id="UP001283361">
    <property type="component" value="Unassembled WGS sequence"/>
</dbReference>
<evidence type="ECO:0000313" key="3">
    <source>
        <dbReference type="EMBL" id="KAK3801249.1"/>
    </source>
</evidence>
<evidence type="ECO:0000256" key="1">
    <source>
        <dbReference type="SAM" id="MobiDB-lite"/>
    </source>
</evidence>
<gene>
    <name evidence="3" type="ORF">RRG08_067052</name>
</gene>
<evidence type="ECO:0000313" key="4">
    <source>
        <dbReference type="Proteomes" id="UP001283361"/>
    </source>
</evidence>
<keyword evidence="4" id="KW-1185">Reference proteome</keyword>
<proteinExistence type="predicted"/>
<comment type="caution">
    <text evidence="3">The sequence shown here is derived from an EMBL/GenBank/DDBJ whole genome shotgun (WGS) entry which is preliminary data.</text>
</comment>
<feature type="compositionally biased region" description="Basic and acidic residues" evidence="1">
    <location>
        <begin position="59"/>
        <end position="69"/>
    </location>
</feature>